<comment type="caution">
    <text evidence="10">The sequence shown here is derived from an EMBL/GenBank/DDBJ whole genome shotgun (WGS) entry which is preliminary data.</text>
</comment>
<evidence type="ECO:0000256" key="7">
    <source>
        <dbReference type="SAM" id="MobiDB-lite"/>
    </source>
</evidence>
<feature type="transmembrane region" description="Helical" evidence="8">
    <location>
        <begin position="131"/>
        <end position="152"/>
    </location>
</feature>
<accession>A0A8H5WX43</accession>
<keyword evidence="3 8" id="KW-0812">Transmembrane</keyword>
<evidence type="ECO:0000313" key="11">
    <source>
        <dbReference type="Proteomes" id="UP000562682"/>
    </source>
</evidence>
<dbReference type="CDD" id="cd17330">
    <property type="entry name" value="MFS_SLC46_TetA_like"/>
    <property type="match status" value="1"/>
</dbReference>
<dbReference type="Pfam" id="PF07690">
    <property type="entry name" value="MFS_1"/>
    <property type="match status" value="1"/>
</dbReference>
<dbReference type="InterPro" id="IPR001958">
    <property type="entry name" value="Tet-R_TetA/multi-R_MdtG-like"/>
</dbReference>
<feature type="transmembrane region" description="Helical" evidence="8">
    <location>
        <begin position="263"/>
        <end position="287"/>
    </location>
</feature>
<dbReference type="PANTHER" id="PTHR23504:SF3">
    <property type="entry name" value="MAJOR FACILITATOR SUPERFAMILY (MFS) PROFILE DOMAIN-CONTAINING PROTEIN"/>
    <property type="match status" value="1"/>
</dbReference>
<feature type="region of interest" description="Disordered" evidence="7">
    <location>
        <begin position="1"/>
        <end position="34"/>
    </location>
</feature>
<feature type="transmembrane region" description="Helical" evidence="8">
    <location>
        <begin position="359"/>
        <end position="381"/>
    </location>
</feature>
<evidence type="ECO:0000256" key="8">
    <source>
        <dbReference type="SAM" id="Phobius"/>
    </source>
</evidence>
<evidence type="ECO:0000259" key="9">
    <source>
        <dbReference type="PROSITE" id="PS50850"/>
    </source>
</evidence>
<comment type="subcellular location">
    <subcellularLocation>
        <location evidence="1">Membrane</location>
        <topology evidence="1">Multi-pass membrane protein</topology>
    </subcellularLocation>
</comment>
<feature type="transmembrane region" description="Helical" evidence="8">
    <location>
        <begin position="94"/>
        <end position="119"/>
    </location>
</feature>
<feature type="transmembrane region" description="Helical" evidence="8">
    <location>
        <begin position="393"/>
        <end position="412"/>
    </location>
</feature>
<feature type="transmembrane region" description="Helical" evidence="8">
    <location>
        <begin position="188"/>
        <end position="209"/>
    </location>
</feature>
<dbReference type="Gene3D" id="1.20.1250.20">
    <property type="entry name" value="MFS general substrate transporter like domains"/>
    <property type="match status" value="1"/>
</dbReference>
<dbReference type="Proteomes" id="UP000562682">
    <property type="component" value="Unassembled WGS sequence"/>
</dbReference>
<evidence type="ECO:0000256" key="4">
    <source>
        <dbReference type="ARBA" id="ARBA00022989"/>
    </source>
</evidence>
<proteinExistence type="predicted"/>
<keyword evidence="11" id="KW-1185">Reference proteome</keyword>
<dbReference type="EMBL" id="JAAOAK010000320">
    <property type="protein sequence ID" value="KAF5674225.1"/>
    <property type="molecule type" value="Genomic_DNA"/>
</dbReference>
<keyword evidence="6" id="KW-0325">Glycoprotein</keyword>
<dbReference type="GO" id="GO:0022857">
    <property type="term" value="F:transmembrane transporter activity"/>
    <property type="evidence" value="ECO:0007669"/>
    <property type="project" value="InterPro"/>
</dbReference>
<dbReference type="InterPro" id="IPR011701">
    <property type="entry name" value="MFS"/>
</dbReference>
<dbReference type="SUPFAM" id="SSF103473">
    <property type="entry name" value="MFS general substrate transporter"/>
    <property type="match status" value="1"/>
</dbReference>
<feature type="transmembrane region" description="Helical" evidence="8">
    <location>
        <begin position="320"/>
        <end position="347"/>
    </location>
</feature>
<feature type="transmembrane region" description="Helical" evidence="8">
    <location>
        <begin position="424"/>
        <end position="448"/>
    </location>
</feature>
<dbReference type="PRINTS" id="PR01035">
    <property type="entry name" value="TCRTETA"/>
</dbReference>
<evidence type="ECO:0000313" key="10">
    <source>
        <dbReference type="EMBL" id="KAF5674225.1"/>
    </source>
</evidence>
<dbReference type="PROSITE" id="PS50850">
    <property type="entry name" value="MFS"/>
    <property type="match status" value="1"/>
</dbReference>
<keyword evidence="5 8" id="KW-0472">Membrane</keyword>
<dbReference type="AlphaFoldDB" id="A0A8H5WX43"/>
<dbReference type="GO" id="GO:0016020">
    <property type="term" value="C:membrane"/>
    <property type="evidence" value="ECO:0007669"/>
    <property type="project" value="UniProtKB-SubCell"/>
</dbReference>
<dbReference type="PANTHER" id="PTHR23504">
    <property type="entry name" value="MAJOR FACILITATOR SUPERFAMILY DOMAIN-CONTAINING PROTEIN 10"/>
    <property type="match status" value="1"/>
</dbReference>
<gene>
    <name evidence="10" type="ORF">FDENT_10096</name>
</gene>
<evidence type="ECO:0000256" key="6">
    <source>
        <dbReference type="ARBA" id="ARBA00023180"/>
    </source>
</evidence>
<keyword evidence="2" id="KW-0813">Transport</keyword>
<evidence type="ECO:0000256" key="1">
    <source>
        <dbReference type="ARBA" id="ARBA00004141"/>
    </source>
</evidence>
<feature type="transmembrane region" description="Helical" evidence="8">
    <location>
        <begin position="164"/>
        <end position="182"/>
    </location>
</feature>
<keyword evidence="4 8" id="KW-1133">Transmembrane helix</keyword>
<name>A0A8H5WX43_9HYPO</name>
<dbReference type="InterPro" id="IPR020846">
    <property type="entry name" value="MFS_dom"/>
</dbReference>
<reference evidence="10 11" key="1">
    <citation type="submission" date="2020-05" db="EMBL/GenBank/DDBJ databases">
        <title>Identification and distribution of gene clusters putatively required for synthesis of sphingolipid metabolism inhibitors in phylogenetically diverse species of the filamentous fungus Fusarium.</title>
        <authorList>
            <person name="Kim H.-S."/>
            <person name="Busman M."/>
            <person name="Brown D.W."/>
            <person name="Divon H."/>
            <person name="Uhlig S."/>
            <person name="Proctor R.H."/>
        </authorList>
    </citation>
    <scope>NUCLEOTIDE SEQUENCE [LARGE SCALE GENOMIC DNA]</scope>
    <source>
        <strain evidence="10 11">NRRL 25311</strain>
    </source>
</reference>
<feature type="compositionally biased region" description="Low complexity" evidence="7">
    <location>
        <begin position="13"/>
        <end position="22"/>
    </location>
</feature>
<feature type="transmembrane region" description="Helical" evidence="8">
    <location>
        <begin position="221"/>
        <end position="243"/>
    </location>
</feature>
<evidence type="ECO:0000256" key="3">
    <source>
        <dbReference type="ARBA" id="ARBA00022692"/>
    </source>
</evidence>
<feature type="transmembrane region" description="Helical" evidence="8">
    <location>
        <begin position="492"/>
        <end position="516"/>
    </location>
</feature>
<organism evidence="10 11">
    <name type="scientific">Fusarium denticulatum</name>
    <dbReference type="NCBI Taxonomy" id="48507"/>
    <lineage>
        <taxon>Eukaryota</taxon>
        <taxon>Fungi</taxon>
        <taxon>Dikarya</taxon>
        <taxon>Ascomycota</taxon>
        <taxon>Pezizomycotina</taxon>
        <taxon>Sordariomycetes</taxon>
        <taxon>Hypocreomycetidae</taxon>
        <taxon>Hypocreales</taxon>
        <taxon>Nectriaceae</taxon>
        <taxon>Fusarium</taxon>
        <taxon>Fusarium fujikuroi species complex</taxon>
    </lineage>
</organism>
<feature type="transmembrane region" description="Helical" evidence="8">
    <location>
        <begin position="460"/>
        <end position="486"/>
    </location>
</feature>
<feature type="domain" description="Major facilitator superfamily (MFS) profile" evidence="9">
    <location>
        <begin position="93"/>
        <end position="520"/>
    </location>
</feature>
<dbReference type="InterPro" id="IPR036259">
    <property type="entry name" value="MFS_trans_sf"/>
</dbReference>
<sequence>MTAKSPKTQSPNSASASASASASRDDWDDSEAGPLLARFVGGGQLAPDVDTEASTLIGTASPADYGAVTSSGDGTAEEAGTAKPEGKPLPKLQVLLLCYARVMEPIAFFSIFPFIAQMVQENGNLPKSDVGFYSGLIESLFSATQMTVLLSWSRLADRIGRKPVLLITLFGTAVGPVLFGMSKTIWQMILFRCIAGLFSGSGLVMRTMLSELSTPETQAKAFSWFAFGGNIGIFLGPIIGGALADPAHQFPRAFGNVQFFIDYPYALQGIVVGLISSTSCITTALLLKETLHEPKKSHHEENGEPRMSTWELVKSRQVALVLWAYSHAMFLAFVFTAILPVVLYTPIELGGTGFNAFQISIYMAIQGASQAIWLLVAFPILHRHLGTRGVMKICGYTYPWFFVGFIILNTLLRADTHATTVIFWILGAVVTVVGPGVSMAFTGVQLALNDVAPDPHFLGTLNALALSLASGIRAIVPGAATAIYAVGVRGQIFWGHLAWVIMIPCAVGFTVACQYIPEGKKSSKDDNEDDENES</sequence>
<evidence type="ECO:0000256" key="2">
    <source>
        <dbReference type="ARBA" id="ARBA00022448"/>
    </source>
</evidence>
<feature type="compositionally biased region" description="Polar residues" evidence="7">
    <location>
        <begin position="1"/>
        <end position="12"/>
    </location>
</feature>
<protein>
    <submittedName>
        <fullName evidence="10">Tetracycline resistance protein</fullName>
    </submittedName>
</protein>
<evidence type="ECO:0000256" key="5">
    <source>
        <dbReference type="ARBA" id="ARBA00023136"/>
    </source>
</evidence>